<dbReference type="InterPro" id="IPR034718">
    <property type="entry name" value="RlpA"/>
</dbReference>
<dbReference type="Gene3D" id="2.40.40.10">
    <property type="entry name" value="RlpA-like domain"/>
    <property type="match status" value="1"/>
</dbReference>
<name>A0A917E0G4_9HYPH</name>
<dbReference type="PANTHER" id="PTHR34183">
    <property type="entry name" value="ENDOLYTIC PEPTIDOGLYCAN TRANSGLYCOSYLASE RLPA"/>
    <property type="match status" value="1"/>
</dbReference>
<dbReference type="NCBIfam" id="TIGR00413">
    <property type="entry name" value="rlpA"/>
    <property type="match status" value="1"/>
</dbReference>
<dbReference type="GO" id="GO:0071555">
    <property type="term" value="P:cell wall organization"/>
    <property type="evidence" value="ECO:0007669"/>
    <property type="project" value="UniProtKB-KW"/>
</dbReference>
<dbReference type="RefSeq" id="WP_188906612.1">
    <property type="nucleotide sequence ID" value="NZ_BMIQ01000001.1"/>
</dbReference>
<comment type="caution">
    <text evidence="6">The sequence shown here is derived from an EMBL/GenBank/DDBJ whole genome shotgun (WGS) entry which is preliminary data.</text>
</comment>
<evidence type="ECO:0000256" key="3">
    <source>
        <dbReference type="HAMAP-Rule" id="MF_02071"/>
    </source>
</evidence>
<keyword evidence="2 3" id="KW-0961">Cell wall biogenesis/degradation</keyword>
<dbReference type="EMBL" id="BMIQ01000001">
    <property type="protein sequence ID" value="GGD89071.1"/>
    <property type="molecule type" value="Genomic_DNA"/>
</dbReference>
<gene>
    <name evidence="3" type="primary">rlpA</name>
    <name evidence="6" type="ORF">GCM10011390_04780</name>
</gene>
<reference evidence="6" key="1">
    <citation type="journal article" date="2014" name="Int. J. Syst. Evol. Microbiol.">
        <title>Complete genome sequence of Corynebacterium casei LMG S-19264T (=DSM 44701T), isolated from a smear-ripened cheese.</title>
        <authorList>
            <consortium name="US DOE Joint Genome Institute (JGI-PGF)"/>
            <person name="Walter F."/>
            <person name="Albersmeier A."/>
            <person name="Kalinowski J."/>
            <person name="Ruckert C."/>
        </authorList>
    </citation>
    <scope>NUCLEOTIDE SEQUENCE</scope>
    <source>
        <strain evidence="6">CGMCC 1.15367</strain>
    </source>
</reference>
<dbReference type="GO" id="GO:0005886">
    <property type="term" value="C:plasma membrane"/>
    <property type="evidence" value="ECO:0007669"/>
    <property type="project" value="UniProtKB-SubCell"/>
</dbReference>
<organism evidence="6 7">
    <name type="scientific">Aureimonas endophytica</name>
    <dbReference type="NCBI Taxonomy" id="2027858"/>
    <lineage>
        <taxon>Bacteria</taxon>
        <taxon>Pseudomonadati</taxon>
        <taxon>Pseudomonadota</taxon>
        <taxon>Alphaproteobacteria</taxon>
        <taxon>Hyphomicrobiales</taxon>
        <taxon>Aurantimonadaceae</taxon>
        <taxon>Aureimonas</taxon>
    </lineage>
</organism>
<evidence type="ECO:0000313" key="6">
    <source>
        <dbReference type="EMBL" id="GGD89071.1"/>
    </source>
</evidence>
<dbReference type="InterPro" id="IPR036908">
    <property type="entry name" value="RlpA-like_sf"/>
</dbReference>
<dbReference type="GO" id="GO:0008932">
    <property type="term" value="F:lytic endotransglycosylase activity"/>
    <property type="evidence" value="ECO:0007669"/>
    <property type="project" value="UniProtKB-UniRule"/>
</dbReference>
<dbReference type="GO" id="GO:0000270">
    <property type="term" value="P:peptidoglycan metabolic process"/>
    <property type="evidence" value="ECO:0007669"/>
    <property type="project" value="UniProtKB-UniRule"/>
</dbReference>
<reference evidence="6" key="2">
    <citation type="submission" date="2020-09" db="EMBL/GenBank/DDBJ databases">
        <authorList>
            <person name="Sun Q."/>
            <person name="Zhou Y."/>
        </authorList>
    </citation>
    <scope>NUCLEOTIDE SEQUENCE</scope>
    <source>
        <strain evidence="6">CGMCC 1.15367</strain>
    </source>
</reference>
<dbReference type="Pfam" id="PF03330">
    <property type="entry name" value="DPBB_1"/>
    <property type="match status" value="1"/>
</dbReference>
<keyword evidence="1 3" id="KW-0456">Lyase</keyword>
<dbReference type="EC" id="4.2.2.-" evidence="3"/>
<dbReference type="SUPFAM" id="SSF50685">
    <property type="entry name" value="Barwin-like endoglucanases"/>
    <property type="match status" value="1"/>
</dbReference>
<dbReference type="PROSITE" id="PS51257">
    <property type="entry name" value="PROKAR_LIPOPROTEIN"/>
    <property type="match status" value="1"/>
</dbReference>
<evidence type="ECO:0000259" key="5">
    <source>
        <dbReference type="Pfam" id="PF03330"/>
    </source>
</evidence>
<evidence type="ECO:0000256" key="1">
    <source>
        <dbReference type="ARBA" id="ARBA00023239"/>
    </source>
</evidence>
<dbReference type="AlphaFoldDB" id="A0A917E0G4"/>
<dbReference type="Proteomes" id="UP000644699">
    <property type="component" value="Unassembled WGS sequence"/>
</dbReference>
<comment type="similarity">
    <text evidence="3 4">Belongs to the RlpA family.</text>
</comment>
<proteinExistence type="inferred from homology"/>
<comment type="function">
    <text evidence="3">Lytic transglycosylase with a strong preference for naked glycan strands that lack stem peptides.</text>
</comment>
<sequence>MMWGKGATVSAFVVAALFLGGCQSEVKHETAKRIKSDPKERFTESEYGVKASPRVTDLVKVPKGGGREQLGRPYKVKGKWYYPKEQPGYVQVGNASWYGSSFHGRLTANGEVYDMFGLSGAHPTFPLPSYARVTNMETGANVVVRINDRGPYVADRMMDLSSKAADMLGYKSTGLGRIKVEYIGKAPLEGDDTPMLMASYRPGNVAPSVNDGLPTGVMLAMNEQSNVPGYATLARMPARTATTAAKPANDAASIDSIIRDAATSETGRRVTLPTRRPDRVPSVVASYAPAIKAASRPGAAAPLGALARPLGAKPQRIEIGAVSDAAKLGLLRDLAARNGGALIADAGEGAMTYAMEIAAAADADTVLRELWRDGVADAFVLRD</sequence>
<keyword evidence="3" id="KW-1003">Cell membrane</keyword>
<dbReference type="GO" id="GO:0009279">
    <property type="term" value="C:cell outer membrane"/>
    <property type="evidence" value="ECO:0007669"/>
    <property type="project" value="TreeGrafter"/>
</dbReference>
<comment type="subcellular location">
    <subcellularLocation>
        <location evidence="3">Cell membrane</location>
        <topology evidence="3">Lipid-anchor</topology>
    </subcellularLocation>
</comment>
<dbReference type="InterPro" id="IPR012997">
    <property type="entry name" value="RplA"/>
</dbReference>
<dbReference type="CDD" id="cd22268">
    <property type="entry name" value="DPBB_RlpA-like"/>
    <property type="match status" value="1"/>
</dbReference>
<evidence type="ECO:0000256" key="4">
    <source>
        <dbReference type="RuleBase" id="RU003495"/>
    </source>
</evidence>
<keyword evidence="3" id="KW-0472">Membrane</keyword>
<feature type="domain" description="RlpA-like protein double-psi beta-barrel" evidence="5">
    <location>
        <begin position="91"/>
        <end position="179"/>
    </location>
</feature>
<dbReference type="PANTHER" id="PTHR34183:SF1">
    <property type="entry name" value="ENDOLYTIC PEPTIDOGLYCAN TRANSGLYCOSYLASE RLPA"/>
    <property type="match status" value="1"/>
</dbReference>
<keyword evidence="3" id="KW-0564">Palmitate</keyword>
<accession>A0A917E0G4</accession>
<protein>
    <recommendedName>
        <fullName evidence="3">Endolytic peptidoglycan transglycosylase RlpA</fullName>
        <ecNumber evidence="3">4.2.2.-</ecNumber>
    </recommendedName>
</protein>
<evidence type="ECO:0000256" key="2">
    <source>
        <dbReference type="ARBA" id="ARBA00023316"/>
    </source>
</evidence>
<keyword evidence="3" id="KW-0449">Lipoprotein</keyword>
<dbReference type="HAMAP" id="MF_02071">
    <property type="entry name" value="RlpA"/>
    <property type="match status" value="1"/>
</dbReference>
<keyword evidence="7" id="KW-1185">Reference proteome</keyword>
<dbReference type="InterPro" id="IPR009009">
    <property type="entry name" value="RlpA-like_DPBB"/>
</dbReference>
<evidence type="ECO:0000313" key="7">
    <source>
        <dbReference type="Proteomes" id="UP000644699"/>
    </source>
</evidence>